<dbReference type="Proteomes" id="UP000594262">
    <property type="component" value="Unplaced"/>
</dbReference>
<feature type="region of interest" description="Disordered" evidence="1">
    <location>
        <begin position="725"/>
        <end position="754"/>
    </location>
</feature>
<dbReference type="OrthoDB" id="5987395at2759"/>
<dbReference type="PANTHER" id="PTHR13136">
    <property type="entry name" value="TESTIS DEVELOPMENT PROTEIN PRTD"/>
    <property type="match status" value="1"/>
</dbReference>
<dbReference type="InterPro" id="IPR026555">
    <property type="entry name" value="NSL3/Tex30"/>
</dbReference>
<sequence>MVDYFDDEFLEKIPSIAPDLMFVEESANQQQTPKKSQPREIEKSTTEKIEKERREKGKIEKEKSTQEQLNKLQIKEESIQEKLQNIESDQDLEILLEQDEEIIVDIDTDDLPSTKLENSFNTEKDVKVEEETQENVQEMPDPMFTLTSKDKENLLNFIIDDHSYARPFSLSKDENENIGIATASILKLVPINKTKGKKTTKNDGDIDIMSVDKPESPLVKYDSSRGRHVMNEVETYLNSLWKDVEKNEEEKISRGSWSRDQAKLFDLVYSAINNYQLAKLTHHMHSNEPVLRKLALDKATKRVRKAFATALWNAKLIGWLHGIMIDGLCSSFFLCYLEILQSVKRKVPSLFERVFLHNKATLEKEQTAGLNNLGFRLKKSWEPAVGLHTKVNIEKFPSLPFIINIPSGPSVPHQSTKRNRFWNYQLLNFGKTVPISAPAYMTKEGYVVKHYLEHCISAVRTNVATFNTRFANRPIVLLGWDVGALVALKVALLDKVDAVICLGFPNETVEGDECPSYWESFGKVRCPVLFFVGTHATSNSLEKVENLRQQMKVHTSLIVMESGDELLRLTNSQKKSLGMSQNMVDKLIQDQLYLFLKENLFKVNGTFPKLKESPSPRKKKKKVATGIEAGIDLKDESKKKKKNKQLNQTVASGDASFCLSPLDVTVPGSSADVASSQMKPGLLTTGSFSTPIPVTQMQSENLMTPSSISHTTVISTEMPCPLPAALQKAGQKRSSTSGKEKAPRKKVSKKPKNMAQQNFTANLGTQRSGNLLGQRFTTPLQNKAGGIAQTATLQRLSSGTFVLSGTTGGHVKLQNGNNIVYLQQLTSSGGTTQVIQTPLIANSNGTFSTVSLANCSIQPNIVTTASTSTATTANTASATAFGLVQSTVDTSSKTNKPPNLTTTNTLLQRSPNESKTQTPLSSPSVSSKLSSPMSLAEEGIIQKSETVSQEIETSTEDPLVPNLPSHLANLILSLPTTMGADSADATAKAQSILQKLSEEDIKTLATVLAKSTPNSPVPSPGLTPEHGRSPLQSPGVSTPSTPSPLFEQSSTITTQPSTIENKSTLISLLDSKSLISTTPSPTAVAGSSKINTTIKRMNTHSLSLTQKVSAMQQEMNKIRTPRLKPPRIITSLSSSKLNSPTTSTSTITGKSLHSKTQKVPITITIPISRLPSSLQLTTSNSKTINVPALSAYLAQQKFVLSTGKSNSNLDSRTVLLSPSNVKRIAGGIMVSTNSTKGSSVFNAKGQQKELAAHSTGKSPATITLHLPTQSSSGSSKEISTLKKAASDIKLIGVLNQKTKAAQLVNISSIKPSSLPSSPTARSSSPNTSDMSPIQPRAMEEEGTKDSEVIDESDIDFNVIPTGVSKKFSGNPQPPQTSSSYTAFPTTTIATIPLSTSSKIIRVPVSSGDRRFFAGKNLLELSKSKLSESQLMNSARKVGVAFQQVKSAAETRHLDAASTGALDSNKLRFEPLHLPTSRTSRPPTATLGSLSESGKILLEEHARSTILAKPTVVSSKTAAMIARTAFMSDTKLSAKPAGISFSSLNKNLITTKPTTPALFSGGNKTTAHVLSTPAATIRTATTSKVLPVTIKSNDFIRMSSQVRAVQPNQTKTIPAKIIKKEITTKIEMKPKAPKKPVEVKIPKEEPPKEEPPPYITRSGRVLRTRVPYADELDRKPSPRKRRRTSSTSKDEGQPPSPVPTPPAMGNIGSSLDSLLEAAKLITTGDTVLQNPPEVATPTATHLSHIDSTTNMAATAMLELLASNATVLPQVPLQVENSQLSIVDTACSTEESLPSIATETQQPQIPGEILQQQSIDQLFQQQIIHQAPEIQIPLTEQTVSNVADPIPATEDVILEPDVQPTRLDTETISEISTEPITEMIITPSITAQHIQVMEEPVAEIASSNVETSILNTPISDCSTPSTAQAVVGNLSQMEEAIKTSEPNNVDKNAEAENTHQPLIQEE</sequence>
<name>A0A7M5XHG5_9CNID</name>
<feature type="compositionally biased region" description="Basic and acidic residues" evidence="1">
    <location>
        <begin position="1626"/>
        <end position="1650"/>
    </location>
</feature>
<organism evidence="2 3">
    <name type="scientific">Clytia hemisphaerica</name>
    <dbReference type="NCBI Taxonomy" id="252671"/>
    <lineage>
        <taxon>Eukaryota</taxon>
        <taxon>Metazoa</taxon>
        <taxon>Cnidaria</taxon>
        <taxon>Hydrozoa</taxon>
        <taxon>Hydroidolina</taxon>
        <taxon>Leptothecata</taxon>
        <taxon>Obeliida</taxon>
        <taxon>Clytiidae</taxon>
        <taxon>Clytia</taxon>
    </lineage>
</organism>
<evidence type="ECO:0000313" key="2">
    <source>
        <dbReference type="EnsemblMetazoa" id="CLYHEMP023035.1"/>
    </source>
</evidence>
<evidence type="ECO:0000313" key="3">
    <source>
        <dbReference type="Proteomes" id="UP000594262"/>
    </source>
</evidence>
<feature type="region of interest" description="Disordered" evidence="1">
    <location>
        <begin position="21"/>
        <end position="68"/>
    </location>
</feature>
<reference evidence="2" key="1">
    <citation type="submission" date="2021-01" db="UniProtKB">
        <authorList>
            <consortium name="EnsemblMetazoa"/>
        </authorList>
    </citation>
    <scope>IDENTIFICATION</scope>
</reference>
<dbReference type="EnsemblMetazoa" id="CLYHEMT023035.1">
    <property type="protein sequence ID" value="CLYHEMP023035.1"/>
    <property type="gene ID" value="CLYHEMG023035"/>
</dbReference>
<feature type="region of interest" description="Disordered" evidence="1">
    <location>
        <begin position="1933"/>
        <end position="1960"/>
    </location>
</feature>
<feature type="region of interest" description="Disordered" evidence="1">
    <location>
        <begin position="1132"/>
        <end position="1151"/>
    </location>
</feature>
<feature type="compositionally biased region" description="Low complexity" evidence="1">
    <location>
        <begin position="893"/>
        <end position="907"/>
    </location>
</feature>
<feature type="compositionally biased region" description="Low complexity" evidence="1">
    <location>
        <begin position="919"/>
        <end position="935"/>
    </location>
</feature>
<proteinExistence type="predicted"/>
<feature type="region of interest" description="Disordered" evidence="1">
    <location>
        <begin position="1309"/>
        <end position="1351"/>
    </location>
</feature>
<dbReference type="CDD" id="cd22249">
    <property type="entry name" value="UDM1_RNF168_RNF169-like"/>
    <property type="match status" value="1"/>
</dbReference>
<dbReference type="PANTHER" id="PTHR13136:SF16">
    <property type="entry name" value="KAT8 REGULATORY NSL COMPLEX SUBUNIT 3"/>
    <property type="match status" value="1"/>
</dbReference>
<dbReference type="RefSeq" id="XP_066936298.1">
    <property type="nucleotide sequence ID" value="XM_067080197.1"/>
</dbReference>
<feature type="compositionally biased region" description="Polar residues" evidence="1">
    <location>
        <begin position="908"/>
        <end position="918"/>
    </location>
</feature>
<feature type="region of interest" description="Disordered" evidence="1">
    <location>
        <begin position="1008"/>
        <end position="1058"/>
    </location>
</feature>
<feature type="compositionally biased region" description="Basic and acidic residues" evidence="1">
    <location>
        <begin position="1337"/>
        <end position="1347"/>
    </location>
</feature>
<evidence type="ECO:0000256" key="1">
    <source>
        <dbReference type="SAM" id="MobiDB-lite"/>
    </source>
</evidence>
<dbReference type="GO" id="GO:0045944">
    <property type="term" value="P:positive regulation of transcription by RNA polymerase II"/>
    <property type="evidence" value="ECO:0007669"/>
    <property type="project" value="TreeGrafter"/>
</dbReference>
<feature type="compositionally biased region" description="Basic and acidic residues" evidence="1">
    <location>
        <begin position="37"/>
        <end position="65"/>
    </location>
</feature>
<feature type="region of interest" description="Disordered" evidence="1">
    <location>
        <begin position="1626"/>
        <end position="1708"/>
    </location>
</feature>
<dbReference type="InterPro" id="IPR029058">
    <property type="entry name" value="AB_hydrolase_fold"/>
</dbReference>
<keyword evidence="3" id="KW-1185">Reference proteome</keyword>
<dbReference type="GO" id="GO:0044545">
    <property type="term" value="C:NSL complex"/>
    <property type="evidence" value="ECO:0007669"/>
    <property type="project" value="TreeGrafter"/>
</dbReference>
<feature type="compositionally biased region" description="Basic residues" evidence="1">
    <location>
        <begin position="742"/>
        <end position="752"/>
    </location>
</feature>
<feature type="compositionally biased region" description="Polar residues" evidence="1">
    <location>
        <begin position="1255"/>
        <end position="1277"/>
    </location>
</feature>
<feature type="region of interest" description="Disordered" evidence="1">
    <location>
        <begin position="1249"/>
        <end position="1277"/>
    </location>
</feature>
<evidence type="ECO:0008006" key="4">
    <source>
        <dbReference type="Google" id="ProtNLM"/>
    </source>
</evidence>
<feature type="region of interest" description="Disordered" evidence="1">
    <location>
        <begin position="888"/>
        <end position="935"/>
    </location>
</feature>
<feature type="compositionally biased region" description="Low complexity" evidence="1">
    <location>
        <begin position="1309"/>
        <end position="1328"/>
    </location>
</feature>
<feature type="compositionally biased region" description="Low complexity" evidence="1">
    <location>
        <begin position="1033"/>
        <end position="1058"/>
    </location>
</feature>
<dbReference type="GeneID" id="136824039"/>
<accession>A0A7M5XHG5</accession>
<protein>
    <recommendedName>
        <fullName evidence="4">KAT8 regulatory NSL complex subunit 3</fullName>
    </recommendedName>
</protein>
<feature type="compositionally biased region" description="Polar residues" evidence="1">
    <location>
        <begin position="26"/>
        <end position="35"/>
    </location>
</feature>
<dbReference type="SUPFAM" id="SSF53474">
    <property type="entry name" value="alpha/beta-Hydrolases"/>
    <property type="match status" value="1"/>
</dbReference>
<dbReference type="Gene3D" id="3.40.50.1820">
    <property type="entry name" value="alpha/beta hydrolase"/>
    <property type="match status" value="1"/>
</dbReference>